<organism evidence="1 2">
    <name type="scientific">Heterotrigona itama</name>
    <dbReference type="NCBI Taxonomy" id="395501"/>
    <lineage>
        <taxon>Eukaryota</taxon>
        <taxon>Metazoa</taxon>
        <taxon>Ecdysozoa</taxon>
        <taxon>Arthropoda</taxon>
        <taxon>Hexapoda</taxon>
        <taxon>Insecta</taxon>
        <taxon>Pterygota</taxon>
        <taxon>Neoptera</taxon>
        <taxon>Endopterygota</taxon>
        <taxon>Hymenoptera</taxon>
        <taxon>Apocrita</taxon>
        <taxon>Aculeata</taxon>
        <taxon>Apoidea</taxon>
        <taxon>Anthophila</taxon>
        <taxon>Apidae</taxon>
        <taxon>Heterotrigona</taxon>
    </lineage>
</organism>
<evidence type="ECO:0000313" key="2">
    <source>
        <dbReference type="Proteomes" id="UP000752696"/>
    </source>
</evidence>
<sequence>ICVFQPNEEFNRLNEPLQTVATGYCSTNYPVTQTSTEEKLHPDTRENVNQDLKPAETCNVYRVVSNLFDCEEHDEEHGNGIWTIGQLVPPVVLLSLDLETRHHDEKPQDEFNKQRVIAAKSPMG</sequence>
<proteinExistence type="predicted"/>
<dbReference type="Proteomes" id="UP000752696">
    <property type="component" value="Unassembled WGS sequence"/>
</dbReference>
<dbReference type="AlphaFoldDB" id="A0A6V7HMC5"/>
<gene>
    <name evidence="1" type="ORF">MHI_LOCUS985407</name>
</gene>
<accession>A0A6V7HMC5</accession>
<comment type="caution">
    <text evidence="1">The sequence shown here is derived from an EMBL/GenBank/DDBJ whole genome shotgun (WGS) entry which is preliminary data.</text>
</comment>
<protein>
    <submittedName>
        <fullName evidence="1">Uncharacterized protein</fullName>
    </submittedName>
</protein>
<dbReference type="OrthoDB" id="10636331at2759"/>
<feature type="non-terminal residue" evidence="1">
    <location>
        <position position="124"/>
    </location>
</feature>
<name>A0A6V7HMC5_9HYME</name>
<evidence type="ECO:0000313" key="1">
    <source>
        <dbReference type="EMBL" id="CAD1481101.1"/>
    </source>
</evidence>
<keyword evidence="2" id="KW-1185">Reference proteome</keyword>
<reference evidence="1" key="1">
    <citation type="submission" date="2020-07" db="EMBL/GenBank/DDBJ databases">
        <authorList>
            <person name="Nazaruddin N."/>
        </authorList>
    </citation>
    <scope>NUCLEOTIDE SEQUENCE</scope>
</reference>
<dbReference type="EMBL" id="CAJDYZ010013444">
    <property type="protein sequence ID" value="CAD1481101.1"/>
    <property type="molecule type" value="Genomic_DNA"/>
</dbReference>